<sequence length="643" mass="74863">MALDLKEFLKTHRTLLKEEERRLDLFAFKLEKDDDVEKGTPETDDLEEKENKPVPNSIITGSQPQRAESKQNAPLVAALDLSCLSSNEDGLSSRPEESEFIFRSDERDRRQPMLRYGEFSPNNPQLRVNAAPYLGLGEYEQRKEILLQQRHRDYKQNINSRNERIKSTALKLVKSPSSNKSVQTDLQNINNKLIQYTPPSAKQKPETAVRSGDLSLPLGPPTIETTRNIVMHNNRSPVLHRLDQRIAAAAAHNSSTHHKPEMDKQPPRGILTNRRTESPRERLLSDLKHSYVPNSLMDGFSYSDRSEDIERERIKREIYQNELRLQIEEKRRIVAMREEQERREQELENRRLEQQLLRMQEEQLRDEQRRNRREQMRRNSDDFATRKQEMQSSRQYRKHTDSESSVSNIRGTPKLSSHYSPPVARRNPYSYNIPSTSVFAEPSTRYNPSRYDSFLRNRMDSLNVPSVQQQDTTNYYSSGRSQFGRYDSLSRIDSLKHQDALSSRLEMLNISDSLSRVQRRHSATQQDLSMIRRSPKLQRRSSSSRFEDSLPIPVLKAHSPVARELKNSIAVNSTRSDAVRRLEDKWQIPAVQKNIVNQGDGQSRSILTQLGSIRMQLQQEQLRMDETLRKRGNTQSKAVELKK</sequence>
<protein>
    <submittedName>
        <fullName evidence="3">Trichohyalin isoform X1</fullName>
    </submittedName>
</protein>
<reference evidence="3" key="1">
    <citation type="submission" date="2025-08" db="UniProtKB">
        <authorList>
            <consortium name="RefSeq"/>
        </authorList>
    </citation>
    <scope>IDENTIFICATION</scope>
    <source>
        <tissue evidence="3">Whole Larva</tissue>
    </source>
</reference>
<dbReference type="InterPro" id="IPR026708">
    <property type="entry name" value="CSPP1"/>
</dbReference>
<feature type="region of interest" description="Disordered" evidence="1">
    <location>
        <begin position="32"/>
        <end position="72"/>
    </location>
</feature>
<feature type="region of interest" description="Disordered" evidence="1">
    <location>
        <begin position="249"/>
        <end position="278"/>
    </location>
</feature>
<evidence type="ECO:0000313" key="3">
    <source>
        <dbReference type="RefSeq" id="XP_017781894.1"/>
    </source>
</evidence>
<dbReference type="RefSeq" id="XP_017781894.1">
    <property type="nucleotide sequence ID" value="XM_017926405.1"/>
</dbReference>
<gene>
    <name evidence="3" type="primary">LOC108566502</name>
</gene>
<feature type="compositionally biased region" description="Basic and acidic residues" evidence="1">
    <location>
        <begin position="361"/>
        <end position="389"/>
    </location>
</feature>
<feature type="region of interest" description="Disordered" evidence="1">
    <location>
        <begin position="200"/>
        <end position="220"/>
    </location>
</feature>
<keyword evidence="2" id="KW-1185">Reference proteome</keyword>
<feature type="region of interest" description="Disordered" evidence="1">
    <location>
        <begin position="361"/>
        <end position="431"/>
    </location>
</feature>
<dbReference type="Proteomes" id="UP000695000">
    <property type="component" value="Unplaced"/>
</dbReference>
<dbReference type="PANTHER" id="PTHR21616">
    <property type="entry name" value="CENTROSOME SPINDLE POLE ASSOCIATED PROTEIN"/>
    <property type="match status" value="1"/>
</dbReference>
<evidence type="ECO:0000256" key="1">
    <source>
        <dbReference type="SAM" id="MobiDB-lite"/>
    </source>
</evidence>
<feature type="compositionally biased region" description="Basic and acidic residues" evidence="1">
    <location>
        <begin position="32"/>
        <end position="41"/>
    </location>
</feature>
<accession>A0ABM1N4Z4</accession>
<evidence type="ECO:0000313" key="2">
    <source>
        <dbReference type="Proteomes" id="UP000695000"/>
    </source>
</evidence>
<feature type="compositionally biased region" description="Polar residues" evidence="1">
    <location>
        <begin position="403"/>
        <end position="419"/>
    </location>
</feature>
<feature type="compositionally biased region" description="Polar residues" evidence="1">
    <location>
        <begin position="57"/>
        <end position="72"/>
    </location>
</feature>
<dbReference type="PANTHER" id="PTHR21616:SF2">
    <property type="entry name" value="CENTROSOME AND SPINDLE POLE-ASSOCIATED PROTEIN 1"/>
    <property type="match status" value="1"/>
</dbReference>
<proteinExistence type="predicted"/>
<name>A0ABM1N4Z4_NICVS</name>
<dbReference type="GeneID" id="108566502"/>
<organism evidence="2 3">
    <name type="scientific">Nicrophorus vespilloides</name>
    <name type="common">Boreal carrion beetle</name>
    <dbReference type="NCBI Taxonomy" id="110193"/>
    <lineage>
        <taxon>Eukaryota</taxon>
        <taxon>Metazoa</taxon>
        <taxon>Ecdysozoa</taxon>
        <taxon>Arthropoda</taxon>
        <taxon>Hexapoda</taxon>
        <taxon>Insecta</taxon>
        <taxon>Pterygota</taxon>
        <taxon>Neoptera</taxon>
        <taxon>Endopterygota</taxon>
        <taxon>Coleoptera</taxon>
        <taxon>Polyphaga</taxon>
        <taxon>Staphyliniformia</taxon>
        <taxon>Silphidae</taxon>
        <taxon>Nicrophorinae</taxon>
        <taxon>Nicrophorus</taxon>
    </lineage>
</organism>